<dbReference type="InterPro" id="IPR029058">
    <property type="entry name" value="AB_hydrolase_fold"/>
</dbReference>
<evidence type="ECO:0000259" key="3">
    <source>
        <dbReference type="Pfam" id="PF00561"/>
    </source>
</evidence>
<evidence type="ECO:0000256" key="2">
    <source>
        <dbReference type="ARBA" id="ARBA00022801"/>
    </source>
</evidence>
<evidence type="ECO:0000256" key="1">
    <source>
        <dbReference type="ARBA" id="ARBA00010088"/>
    </source>
</evidence>
<feature type="domain" description="AB hydrolase-1" evidence="3">
    <location>
        <begin position="56"/>
        <end position="211"/>
    </location>
</feature>
<dbReference type="RefSeq" id="WP_345185498.1">
    <property type="nucleotide sequence ID" value="NZ_BAABGP010000008.1"/>
</dbReference>
<reference evidence="5" key="1">
    <citation type="journal article" date="2019" name="Int. J. Syst. Evol. Microbiol.">
        <title>The Global Catalogue of Microorganisms (GCM) 10K type strain sequencing project: providing services to taxonomists for standard genome sequencing and annotation.</title>
        <authorList>
            <consortium name="The Broad Institute Genomics Platform"/>
            <consortium name="The Broad Institute Genome Sequencing Center for Infectious Disease"/>
            <person name="Wu L."/>
            <person name="Ma J."/>
        </authorList>
    </citation>
    <scope>NUCLEOTIDE SEQUENCE [LARGE SCALE GENOMIC DNA]</scope>
    <source>
        <strain evidence="5">JCM 17839</strain>
    </source>
</reference>
<comment type="caution">
    <text evidence="4">The sequence shown here is derived from an EMBL/GenBank/DDBJ whole genome shotgun (WGS) entry which is preliminary data.</text>
</comment>
<name>A0ABP8P9D8_9MICO</name>
<proteinExistence type="inferred from homology"/>
<dbReference type="GO" id="GO:0016787">
    <property type="term" value="F:hydrolase activity"/>
    <property type="evidence" value="ECO:0007669"/>
    <property type="project" value="UniProtKB-KW"/>
</dbReference>
<dbReference type="PANTHER" id="PTHR43248:SF2">
    <property type="entry name" value="PROLYL AMINOPEPTIDASE"/>
    <property type="match status" value="1"/>
</dbReference>
<dbReference type="EMBL" id="BAABGP010000008">
    <property type="protein sequence ID" value="GAA4482831.1"/>
    <property type="molecule type" value="Genomic_DNA"/>
</dbReference>
<dbReference type="PRINTS" id="PR00793">
    <property type="entry name" value="PROAMNOPTASE"/>
</dbReference>
<protein>
    <submittedName>
        <fullName evidence="4">Alpha/beta fold hydrolase</fullName>
    </submittedName>
</protein>
<gene>
    <name evidence="4" type="ORF">GCM10023171_13420</name>
</gene>
<organism evidence="4 5">
    <name type="scientific">Microbacterium panaciterrae</name>
    <dbReference type="NCBI Taxonomy" id="985759"/>
    <lineage>
        <taxon>Bacteria</taxon>
        <taxon>Bacillati</taxon>
        <taxon>Actinomycetota</taxon>
        <taxon>Actinomycetes</taxon>
        <taxon>Micrococcales</taxon>
        <taxon>Microbacteriaceae</taxon>
        <taxon>Microbacterium</taxon>
    </lineage>
</organism>
<sequence>MTTISAAPVLRRRMMDLTLEEHTLTVPLVWSDPADTRTIDVFASVVTREGGETLPYLVFLQGGPGSEAPRAMHAPASPVWLDQALAHYRVVMIDQRGTGRSTPVGDGILERGADQVAEYLTHLRADAIVRDCEAMREHLGAPTWNVLGQSFGGFTTLAYLSTDAASLDRAYITGGLSTVTRTPDEVYALCYDKMRTSSEKYYRRFPEHRERMRRLVDLAAAGDIVLPDGEIVSPSRLRSAGSALGTNDGWQTLWQLLELDPSTNAFRYDLADAMPFGGRNPLYFVFHESSYASGHVTGWSAERVEPSDFAEDVTLFTGEHIRRDWTETVPAFRPWRDVALALAEHEWPTIYDPAAIASSGARGAASVYVNDVYVPLEYSLETAELMPDLRLWITNEHEHNGLRSGPVLERLIELAHDRRIR</sequence>
<accession>A0ABP8P9D8</accession>
<dbReference type="Proteomes" id="UP001500731">
    <property type="component" value="Unassembled WGS sequence"/>
</dbReference>
<dbReference type="Pfam" id="PF00561">
    <property type="entry name" value="Abhydrolase_1"/>
    <property type="match status" value="1"/>
</dbReference>
<dbReference type="Gene3D" id="3.40.50.1820">
    <property type="entry name" value="alpha/beta hydrolase"/>
    <property type="match status" value="1"/>
</dbReference>
<dbReference type="InterPro" id="IPR002410">
    <property type="entry name" value="Peptidase_S33"/>
</dbReference>
<dbReference type="InterPro" id="IPR000073">
    <property type="entry name" value="AB_hydrolase_1"/>
</dbReference>
<keyword evidence="2 4" id="KW-0378">Hydrolase</keyword>
<evidence type="ECO:0000313" key="4">
    <source>
        <dbReference type="EMBL" id="GAA4482831.1"/>
    </source>
</evidence>
<dbReference type="InterPro" id="IPR051601">
    <property type="entry name" value="Serine_prot/Carboxylest_S33"/>
</dbReference>
<evidence type="ECO:0000313" key="5">
    <source>
        <dbReference type="Proteomes" id="UP001500731"/>
    </source>
</evidence>
<comment type="similarity">
    <text evidence="1">Belongs to the peptidase S33 family.</text>
</comment>
<keyword evidence="5" id="KW-1185">Reference proteome</keyword>
<dbReference type="PANTHER" id="PTHR43248">
    <property type="entry name" value="2-SUCCINYL-6-HYDROXY-2,4-CYCLOHEXADIENE-1-CARBOXYLATE SYNTHASE"/>
    <property type="match status" value="1"/>
</dbReference>
<dbReference type="SUPFAM" id="SSF53474">
    <property type="entry name" value="alpha/beta-Hydrolases"/>
    <property type="match status" value="1"/>
</dbReference>